<dbReference type="InterPro" id="IPR036388">
    <property type="entry name" value="WH-like_DNA-bd_sf"/>
</dbReference>
<dbReference type="RefSeq" id="WP_110373714.1">
    <property type="nucleotide sequence ID" value="NZ_CAKNFM010000002.1"/>
</dbReference>
<dbReference type="InterPro" id="IPR005471">
    <property type="entry name" value="Tscrpt_reg_IclR_N"/>
</dbReference>
<dbReference type="PANTHER" id="PTHR30136">
    <property type="entry name" value="HELIX-TURN-HELIX TRANSCRIPTIONAL REGULATOR, ICLR FAMILY"/>
    <property type="match status" value="1"/>
</dbReference>
<protein>
    <submittedName>
        <fullName evidence="4">IclR family transcriptional regulator</fullName>
    </submittedName>
</protein>
<dbReference type="PANTHER" id="PTHR30136:SF35">
    <property type="entry name" value="HTH-TYPE TRANSCRIPTIONAL REGULATOR RV1719"/>
    <property type="match status" value="1"/>
</dbReference>
<keyword evidence="5" id="KW-1185">Reference proteome</keyword>
<keyword evidence="3" id="KW-0804">Transcription</keyword>
<gene>
    <name evidence="4" type="ORF">C7450_102507</name>
</gene>
<reference evidence="4 5" key="1">
    <citation type="submission" date="2018-05" db="EMBL/GenBank/DDBJ databases">
        <title>Genomic Encyclopedia of Type Strains, Phase IV (KMG-IV): sequencing the most valuable type-strain genomes for metagenomic binning, comparative biology and taxonomic classification.</title>
        <authorList>
            <person name="Goeker M."/>
        </authorList>
    </citation>
    <scope>NUCLEOTIDE SEQUENCE [LARGE SCALE GENOMIC DNA]</scope>
    <source>
        <strain evidence="4 5">DSM 6462</strain>
    </source>
</reference>
<dbReference type="InterPro" id="IPR050707">
    <property type="entry name" value="HTH_MetabolicPath_Reg"/>
</dbReference>
<dbReference type="Pfam" id="PF09339">
    <property type="entry name" value="HTH_IclR"/>
    <property type="match status" value="1"/>
</dbReference>
<dbReference type="PROSITE" id="PS51078">
    <property type="entry name" value="ICLR_ED"/>
    <property type="match status" value="1"/>
</dbReference>
<dbReference type="OrthoDB" id="6811967at2"/>
<evidence type="ECO:0000313" key="5">
    <source>
        <dbReference type="Proteomes" id="UP000248021"/>
    </source>
</evidence>
<organism evidence="4 5">
    <name type="scientific">Chelatococcus asaccharovorans</name>
    <dbReference type="NCBI Taxonomy" id="28210"/>
    <lineage>
        <taxon>Bacteria</taxon>
        <taxon>Pseudomonadati</taxon>
        <taxon>Pseudomonadota</taxon>
        <taxon>Alphaproteobacteria</taxon>
        <taxon>Hyphomicrobiales</taxon>
        <taxon>Chelatococcaceae</taxon>
        <taxon>Chelatococcus</taxon>
    </lineage>
</organism>
<dbReference type="PROSITE" id="PS51077">
    <property type="entry name" value="HTH_ICLR"/>
    <property type="match status" value="1"/>
</dbReference>
<dbReference type="InterPro" id="IPR014757">
    <property type="entry name" value="Tscrpt_reg_IclR_C"/>
</dbReference>
<dbReference type="AlphaFoldDB" id="A0A2V3USA9"/>
<dbReference type="GO" id="GO:0003700">
    <property type="term" value="F:DNA-binding transcription factor activity"/>
    <property type="evidence" value="ECO:0007669"/>
    <property type="project" value="TreeGrafter"/>
</dbReference>
<evidence type="ECO:0000256" key="3">
    <source>
        <dbReference type="ARBA" id="ARBA00023163"/>
    </source>
</evidence>
<dbReference type="SUPFAM" id="SSF55781">
    <property type="entry name" value="GAF domain-like"/>
    <property type="match status" value="1"/>
</dbReference>
<name>A0A2V3USA9_9HYPH</name>
<proteinExistence type="predicted"/>
<evidence type="ECO:0000256" key="2">
    <source>
        <dbReference type="ARBA" id="ARBA00023125"/>
    </source>
</evidence>
<dbReference type="InterPro" id="IPR029016">
    <property type="entry name" value="GAF-like_dom_sf"/>
</dbReference>
<evidence type="ECO:0000313" key="4">
    <source>
        <dbReference type="EMBL" id="PXW63589.1"/>
    </source>
</evidence>
<sequence length="283" mass="29969">MSVKNKQPSAQRTAKREPTVHAVRHAVELLRCIAQAQPEISISEAARRVGLHKSSVSRLIATLVAEHLVERNPQTDGVRLSFGLVALAAPLLSGTGLPQVARSRITALAERSGETVNLSVWDGAQAISVFQALGTNAITHYAAPGQSNPAHCTASGKLLLAFASPGEIEHILAEPLTRYTENTCTDPAVLARELPQIRSVGRAVNRGEFAIDVGAVAAIVRDMDGRARAAVTVTLPMYRFSPEREADLLAMVEATASEISAQLGYQRGSPVDAFAAGFLPAGL</sequence>
<keyword evidence="1" id="KW-0805">Transcription regulation</keyword>
<dbReference type="InterPro" id="IPR036390">
    <property type="entry name" value="WH_DNA-bd_sf"/>
</dbReference>
<dbReference type="GO" id="GO:0003677">
    <property type="term" value="F:DNA binding"/>
    <property type="evidence" value="ECO:0007669"/>
    <property type="project" value="UniProtKB-KW"/>
</dbReference>
<keyword evidence="2" id="KW-0238">DNA-binding</keyword>
<dbReference type="Gene3D" id="1.10.10.10">
    <property type="entry name" value="Winged helix-like DNA-binding domain superfamily/Winged helix DNA-binding domain"/>
    <property type="match status" value="1"/>
</dbReference>
<evidence type="ECO:0000256" key="1">
    <source>
        <dbReference type="ARBA" id="ARBA00023015"/>
    </source>
</evidence>
<accession>A0A2V3USA9</accession>
<comment type="caution">
    <text evidence="4">The sequence shown here is derived from an EMBL/GenBank/DDBJ whole genome shotgun (WGS) entry which is preliminary data.</text>
</comment>
<dbReference type="EMBL" id="QJJK01000002">
    <property type="protein sequence ID" value="PXW63589.1"/>
    <property type="molecule type" value="Genomic_DNA"/>
</dbReference>
<dbReference type="SMART" id="SM00346">
    <property type="entry name" value="HTH_ICLR"/>
    <property type="match status" value="1"/>
</dbReference>
<dbReference type="Proteomes" id="UP000248021">
    <property type="component" value="Unassembled WGS sequence"/>
</dbReference>
<dbReference type="Pfam" id="PF01614">
    <property type="entry name" value="IclR_C"/>
    <property type="match status" value="1"/>
</dbReference>
<dbReference type="GO" id="GO:0045892">
    <property type="term" value="P:negative regulation of DNA-templated transcription"/>
    <property type="evidence" value="ECO:0007669"/>
    <property type="project" value="TreeGrafter"/>
</dbReference>
<dbReference type="SUPFAM" id="SSF46785">
    <property type="entry name" value="Winged helix' DNA-binding domain"/>
    <property type="match status" value="1"/>
</dbReference>
<dbReference type="Gene3D" id="3.30.450.40">
    <property type="match status" value="1"/>
</dbReference>